<dbReference type="Proteomes" id="UP001345963">
    <property type="component" value="Unassembled WGS sequence"/>
</dbReference>
<evidence type="ECO:0000313" key="2">
    <source>
        <dbReference type="Proteomes" id="UP001345963"/>
    </source>
</evidence>
<sequence length="67" mass="8194">MPYTCVWTWPRKSIKSRVRKREKGRYSGMILALHLLHSMNSNYLPWDIVYQPCLPARRRLHIRLDKR</sequence>
<dbReference type="EMBL" id="JAHUTI010070594">
    <property type="protein sequence ID" value="MED6255248.1"/>
    <property type="molecule type" value="Genomic_DNA"/>
</dbReference>
<comment type="caution">
    <text evidence="1">The sequence shown here is derived from an EMBL/GenBank/DDBJ whole genome shotgun (WGS) entry which is preliminary data.</text>
</comment>
<accession>A0ABU7BXW5</accession>
<reference evidence="1 2" key="1">
    <citation type="submission" date="2021-07" db="EMBL/GenBank/DDBJ databases">
        <authorList>
            <person name="Palmer J.M."/>
        </authorList>
    </citation>
    <scope>NUCLEOTIDE SEQUENCE [LARGE SCALE GENOMIC DNA]</scope>
    <source>
        <strain evidence="1 2">AT_MEX2019</strain>
        <tissue evidence="1">Muscle</tissue>
    </source>
</reference>
<evidence type="ECO:0000313" key="1">
    <source>
        <dbReference type="EMBL" id="MED6255248.1"/>
    </source>
</evidence>
<protein>
    <submittedName>
        <fullName evidence="1">Uncharacterized protein</fullName>
    </submittedName>
</protein>
<gene>
    <name evidence="1" type="ORF">ATANTOWER_006640</name>
</gene>
<proteinExistence type="predicted"/>
<organism evidence="1 2">
    <name type="scientific">Ataeniobius toweri</name>
    <dbReference type="NCBI Taxonomy" id="208326"/>
    <lineage>
        <taxon>Eukaryota</taxon>
        <taxon>Metazoa</taxon>
        <taxon>Chordata</taxon>
        <taxon>Craniata</taxon>
        <taxon>Vertebrata</taxon>
        <taxon>Euteleostomi</taxon>
        <taxon>Actinopterygii</taxon>
        <taxon>Neopterygii</taxon>
        <taxon>Teleostei</taxon>
        <taxon>Neoteleostei</taxon>
        <taxon>Acanthomorphata</taxon>
        <taxon>Ovalentaria</taxon>
        <taxon>Atherinomorphae</taxon>
        <taxon>Cyprinodontiformes</taxon>
        <taxon>Goodeidae</taxon>
        <taxon>Ataeniobius</taxon>
    </lineage>
</organism>
<name>A0ABU7BXW5_9TELE</name>
<keyword evidence="2" id="KW-1185">Reference proteome</keyword>